<evidence type="ECO:0000313" key="1">
    <source>
        <dbReference type="EMBL" id="EDL76815.1"/>
    </source>
</evidence>
<accession>A6I462</accession>
<reference evidence="1 2" key="1">
    <citation type="submission" date="2005-09" db="EMBL/GenBank/DDBJ databases">
        <authorList>
            <person name="Mural R.J."/>
            <person name="Li P.W."/>
            <person name="Adams M.D."/>
            <person name="Amanatides P.G."/>
            <person name="Baden-Tillson H."/>
            <person name="Barnstead M."/>
            <person name="Chin S.H."/>
            <person name="Dew I."/>
            <person name="Evans C.A."/>
            <person name="Ferriera S."/>
            <person name="Flanigan M."/>
            <person name="Fosler C."/>
            <person name="Glodek A."/>
            <person name="Gu Z."/>
            <person name="Holt R.A."/>
            <person name="Jennings D."/>
            <person name="Kraft C.L."/>
            <person name="Lu F."/>
            <person name="Nguyen T."/>
            <person name="Nusskern D.R."/>
            <person name="Pfannkoch C.M."/>
            <person name="Sitter C."/>
            <person name="Sutton G.G."/>
            <person name="Venter J.C."/>
            <person name="Wang Z."/>
            <person name="Woodage T."/>
            <person name="Zheng X.H."/>
            <person name="Zhong F."/>
        </authorList>
    </citation>
    <scope>NUCLEOTIDE SEQUENCE [LARGE SCALE GENOMIC DNA]</scope>
    <source>
        <strain>BN</strain>
        <strain evidence="2">Sprague-Dawley</strain>
    </source>
</reference>
<organism evidence="1 2">
    <name type="scientific">Rattus norvegicus</name>
    <name type="common">Rat</name>
    <dbReference type="NCBI Taxonomy" id="10116"/>
    <lineage>
        <taxon>Eukaryota</taxon>
        <taxon>Metazoa</taxon>
        <taxon>Chordata</taxon>
        <taxon>Craniata</taxon>
        <taxon>Vertebrata</taxon>
        <taxon>Euteleostomi</taxon>
        <taxon>Mammalia</taxon>
        <taxon>Eutheria</taxon>
        <taxon>Euarchontoglires</taxon>
        <taxon>Glires</taxon>
        <taxon>Rodentia</taxon>
        <taxon>Myomorpha</taxon>
        <taxon>Muroidea</taxon>
        <taxon>Muridae</taxon>
        <taxon>Murinae</taxon>
        <taxon>Rattus</taxon>
    </lineage>
</organism>
<name>A6I462_RAT</name>
<dbReference type="Proteomes" id="UP000234681">
    <property type="component" value="Chromosome 8"/>
</dbReference>
<protein>
    <submittedName>
        <fullName evidence="1">RCG25461</fullName>
    </submittedName>
</protein>
<evidence type="ECO:0000313" key="2">
    <source>
        <dbReference type="Proteomes" id="UP000234681"/>
    </source>
</evidence>
<dbReference type="AlphaFoldDB" id="A6I462"/>
<dbReference type="EMBL" id="CH473954">
    <property type="protein sequence ID" value="EDL76815.1"/>
    <property type="molecule type" value="Genomic_DNA"/>
</dbReference>
<gene>
    <name evidence="1" type="ORF">rCG_25461</name>
</gene>
<proteinExistence type="predicted"/>
<sequence>MCVEVQGQLVGVAGAQVLRLGSECLYLLSHLTRPEYVACFNCSYL</sequence>